<evidence type="ECO:0000259" key="7">
    <source>
        <dbReference type="SMART" id="SM01349"/>
    </source>
</evidence>
<reference evidence="8 9" key="1">
    <citation type="submission" date="2020-06" db="EMBL/GenBank/DDBJ databases">
        <authorList>
            <person name="Li R."/>
            <person name="Bekaert M."/>
        </authorList>
    </citation>
    <scope>NUCLEOTIDE SEQUENCE [LARGE SCALE GENOMIC DNA]</scope>
    <source>
        <strain evidence="9">wild</strain>
    </source>
</reference>
<dbReference type="Proteomes" id="UP000507470">
    <property type="component" value="Unassembled WGS sequence"/>
</dbReference>
<organism evidence="8 9">
    <name type="scientific">Mytilus coruscus</name>
    <name type="common">Sea mussel</name>
    <dbReference type="NCBI Taxonomy" id="42192"/>
    <lineage>
        <taxon>Eukaryota</taxon>
        <taxon>Metazoa</taxon>
        <taxon>Spiralia</taxon>
        <taxon>Lophotrochozoa</taxon>
        <taxon>Mollusca</taxon>
        <taxon>Bivalvia</taxon>
        <taxon>Autobranchia</taxon>
        <taxon>Pteriomorphia</taxon>
        <taxon>Mytilida</taxon>
        <taxon>Mytiloidea</taxon>
        <taxon>Mytilidae</taxon>
        <taxon>Mytilinae</taxon>
        <taxon>Mytilus</taxon>
    </lineage>
</organism>
<dbReference type="GO" id="GO:0005856">
    <property type="term" value="C:cytoskeleton"/>
    <property type="evidence" value="ECO:0007669"/>
    <property type="project" value="UniProtKB-SubCell"/>
</dbReference>
<sequence>MATLDDFTLGITTSDTRKRVQTHSDLVSHLRDPYSSIHCIDIDELIGGLVAWVNCSNYKISINGLEVLCLMVDRMGEDFKPHISSVMVAVVDRLGDSKDQVRDQAQQLLLKLMMPGSSPQFVFERLMGAFNHKLWHVREGVLICLQNTLNLYGARCLSLNKIVPSICKLIEDQNSQVRDEAVNTLCEIYRHVGEKVRQDMAKKGIPPQKLTQIYQRFDEVKASGNMLATADFEGSLYPDEMTFSGLQEGVVTRIFAVKIYHLLITSLQNHRACYLSDGTLGTDSNNDIKWHNLSLMEHSTDKDYAIHVYYTHNDIL</sequence>
<comment type="similarity">
    <text evidence="5">Belongs to the TOG/XMAP215 family.</text>
</comment>
<evidence type="ECO:0000313" key="9">
    <source>
        <dbReference type="Proteomes" id="UP000507470"/>
    </source>
</evidence>
<dbReference type="SMART" id="SM01349">
    <property type="entry name" value="TOG"/>
    <property type="match status" value="1"/>
</dbReference>
<feature type="domain" description="TOG" evidence="7">
    <location>
        <begin position="1"/>
        <end position="226"/>
    </location>
</feature>
<keyword evidence="9" id="KW-1185">Reference proteome</keyword>
<dbReference type="Gene3D" id="1.25.10.10">
    <property type="entry name" value="Leucine-rich Repeat Variant"/>
    <property type="match status" value="1"/>
</dbReference>
<gene>
    <name evidence="8" type="ORF">MCOR_16153</name>
</gene>
<evidence type="ECO:0000256" key="5">
    <source>
        <dbReference type="ARBA" id="ARBA00025722"/>
    </source>
</evidence>
<feature type="repeat" description="HEAT" evidence="6">
    <location>
        <begin position="162"/>
        <end position="200"/>
    </location>
</feature>
<dbReference type="OrthoDB" id="46159at2759"/>
<dbReference type="PROSITE" id="PS50077">
    <property type="entry name" value="HEAT_REPEAT"/>
    <property type="match status" value="1"/>
</dbReference>
<dbReference type="InterPro" id="IPR048491">
    <property type="entry name" value="XMAP215_CLASP_TOG"/>
</dbReference>
<dbReference type="AlphaFoldDB" id="A0A6J8B9C7"/>
<keyword evidence="3" id="KW-0677">Repeat</keyword>
<keyword evidence="2" id="KW-0963">Cytoplasm</keyword>
<dbReference type="GO" id="GO:0046785">
    <property type="term" value="P:microtubule polymerization"/>
    <property type="evidence" value="ECO:0007669"/>
    <property type="project" value="InterPro"/>
</dbReference>
<dbReference type="InterPro" id="IPR011989">
    <property type="entry name" value="ARM-like"/>
</dbReference>
<dbReference type="Pfam" id="PF21041">
    <property type="entry name" value="XMAP215_CLASP_TOG"/>
    <property type="match status" value="1"/>
</dbReference>
<dbReference type="EMBL" id="CACVKT020002843">
    <property type="protein sequence ID" value="CAC5380173.1"/>
    <property type="molecule type" value="Genomic_DNA"/>
</dbReference>
<evidence type="ECO:0000256" key="2">
    <source>
        <dbReference type="ARBA" id="ARBA00022490"/>
    </source>
</evidence>
<evidence type="ECO:0000256" key="4">
    <source>
        <dbReference type="ARBA" id="ARBA00023212"/>
    </source>
</evidence>
<name>A0A6J8B9C7_MYTCO</name>
<dbReference type="InterPro" id="IPR045110">
    <property type="entry name" value="XMAP215"/>
</dbReference>
<dbReference type="GO" id="GO:0007051">
    <property type="term" value="P:spindle organization"/>
    <property type="evidence" value="ECO:0007669"/>
    <property type="project" value="InterPro"/>
</dbReference>
<dbReference type="GO" id="GO:0051010">
    <property type="term" value="F:microtubule plus-end binding"/>
    <property type="evidence" value="ECO:0007669"/>
    <property type="project" value="InterPro"/>
</dbReference>
<protein>
    <submittedName>
        <fullName evidence="8">CLASP1_2</fullName>
    </submittedName>
</protein>
<evidence type="ECO:0000256" key="6">
    <source>
        <dbReference type="PROSITE-ProRule" id="PRU00103"/>
    </source>
</evidence>
<dbReference type="InterPro" id="IPR021133">
    <property type="entry name" value="HEAT_type_2"/>
</dbReference>
<dbReference type="SUPFAM" id="SSF48371">
    <property type="entry name" value="ARM repeat"/>
    <property type="match status" value="1"/>
</dbReference>
<accession>A0A6J8B9C7</accession>
<dbReference type="GO" id="GO:0030951">
    <property type="term" value="P:establishment or maintenance of microtubule cytoskeleton polarity"/>
    <property type="evidence" value="ECO:0007669"/>
    <property type="project" value="InterPro"/>
</dbReference>
<dbReference type="InterPro" id="IPR016024">
    <property type="entry name" value="ARM-type_fold"/>
</dbReference>
<comment type="subcellular location">
    <subcellularLocation>
        <location evidence="1">Cytoplasm</location>
        <location evidence="1">Cytoskeleton</location>
    </subcellularLocation>
</comment>
<dbReference type="PANTHER" id="PTHR12609">
    <property type="entry name" value="MICROTUBULE ASSOCIATED PROTEIN XMAP215"/>
    <property type="match status" value="1"/>
</dbReference>
<dbReference type="GO" id="GO:0061863">
    <property type="term" value="F:microtubule plus end polymerase"/>
    <property type="evidence" value="ECO:0007669"/>
    <property type="project" value="InterPro"/>
</dbReference>
<evidence type="ECO:0000256" key="1">
    <source>
        <dbReference type="ARBA" id="ARBA00004245"/>
    </source>
</evidence>
<dbReference type="InterPro" id="IPR034085">
    <property type="entry name" value="TOG"/>
</dbReference>
<evidence type="ECO:0000313" key="8">
    <source>
        <dbReference type="EMBL" id="CAC5380173.1"/>
    </source>
</evidence>
<evidence type="ECO:0000256" key="3">
    <source>
        <dbReference type="ARBA" id="ARBA00022737"/>
    </source>
</evidence>
<proteinExistence type="inferred from homology"/>
<keyword evidence="4" id="KW-0206">Cytoskeleton</keyword>